<dbReference type="Gene3D" id="3.10.129.10">
    <property type="entry name" value="Hotdog Thioesterase"/>
    <property type="match status" value="1"/>
</dbReference>
<evidence type="ECO:0000256" key="1">
    <source>
        <dbReference type="ARBA" id="ARBA00022801"/>
    </source>
</evidence>
<dbReference type="InterPro" id="IPR006683">
    <property type="entry name" value="Thioestr_dom"/>
</dbReference>
<protein>
    <submittedName>
        <fullName evidence="4">Uncharacterized protein (TIGR00369 family)</fullName>
    </submittedName>
</protein>
<dbReference type="PANTHER" id="PTHR43240:SF8">
    <property type="entry name" value="PHENYLACETIC ACID DEGRADATION-RELATED PROTEIN"/>
    <property type="match status" value="1"/>
</dbReference>
<organism evidence="4 5">
    <name type="scientific">Rhodocyclus tenuis</name>
    <name type="common">Rhodospirillum tenue</name>
    <dbReference type="NCBI Taxonomy" id="1066"/>
    <lineage>
        <taxon>Bacteria</taxon>
        <taxon>Pseudomonadati</taxon>
        <taxon>Pseudomonadota</taxon>
        <taxon>Betaproteobacteria</taxon>
        <taxon>Rhodocyclales</taxon>
        <taxon>Rhodocyclaceae</taxon>
        <taxon>Rhodocyclus</taxon>
    </lineage>
</organism>
<keyword evidence="5" id="KW-1185">Reference proteome</keyword>
<gene>
    <name evidence="4" type="ORF">GGD90_000867</name>
</gene>
<dbReference type="GO" id="GO:0061522">
    <property type="term" value="F:1,4-dihydroxy-2-naphthoyl-CoA thioesterase activity"/>
    <property type="evidence" value="ECO:0007669"/>
    <property type="project" value="TreeGrafter"/>
</dbReference>
<accession>A0A840G6D6</accession>
<evidence type="ECO:0000313" key="4">
    <source>
        <dbReference type="EMBL" id="MBB4246510.1"/>
    </source>
</evidence>
<dbReference type="GO" id="GO:0005829">
    <property type="term" value="C:cytosol"/>
    <property type="evidence" value="ECO:0007669"/>
    <property type="project" value="TreeGrafter"/>
</dbReference>
<feature type="region of interest" description="Disordered" evidence="2">
    <location>
        <begin position="1"/>
        <end position="30"/>
    </location>
</feature>
<dbReference type="CDD" id="cd03443">
    <property type="entry name" value="PaaI_thioesterase"/>
    <property type="match status" value="1"/>
</dbReference>
<comment type="caution">
    <text evidence="4">The sequence shown here is derived from an EMBL/GenBank/DDBJ whole genome shotgun (WGS) entry which is preliminary data.</text>
</comment>
<dbReference type="NCBIfam" id="TIGR00369">
    <property type="entry name" value="unchar_dom_1"/>
    <property type="match status" value="1"/>
</dbReference>
<dbReference type="RefSeq" id="WP_153114575.1">
    <property type="nucleotide sequence ID" value="NZ_JACIGE010000002.1"/>
</dbReference>
<dbReference type="AlphaFoldDB" id="A0A840G6D6"/>
<reference evidence="4 5" key="1">
    <citation type="submission" date="2020-08" db="EMBL/GenBank/DDBJ databases">
        <title>Genome sequencing of Purple Non-Sulfur Bacteria from various extreme environments.</title>
        <authorList>
            <person name="Mayer M."/>
        </authorList>
    </citation>
    <scope>NUCLEOTIDE SEQUENCE [LARGE SCALE GENOMIC DNA]</scope>
    <source>
        <strain evidence="4 5">2761</strain>
    </source>
</reference>
<dbReference type="SUPFAM" id="SSF54637">
    <property type="entry name" value="Thioesterase/thiol ester dehydrase-isomerase"/>
    <property type="match status" value="1"/>
</dbReference>
<evidence type="ECO:0000313" key="5">
    <source>
        <dbReference type="Proteomes" id="UP000587070"/>
    </source>
</evidence>
<name>A0A840G6D6_RHOTE</name>
<dbReference type="InterPro" id="IPR029069">
    <property type="entry name" value="HotDog_dom_sf"/>
</dbReference>
<dbReference type="OrthoDB" id="9798208at2"/>
<dbReference type="Pfam" id="PF03061">
    <property type="entry name" value="4HBT"/>
    <property type="match status" value="1"/>
</dbReference>
<dbReference type="InterPro" id="IPR003736">
    <property type="entry name" value="PAAI_dom"/>
</dbReference>
<evidence type="ECO:0000256" key="2">
    <source>
        <dbReference type="SAM" id="MobiDB-lite"/>
    </source>
</evidence>
<proteinExistence type="predicted"/>
<dbReference type="Proteomes" id="UP000587070">
    <property type="component" value="Unassembled WGS sequence"/>
</dbReference>
<sequence>MSLNDCPPLDADSAFPEATAQPRPSLPRGLQRRAGFDATAFNTRTGGTLPAWFGIRITEVSDGRLDAELDVRPEMLAPNGFLHAATIVALADTAAGFATIAHLPEGADSFTTLELKSNFFATQTRGTLHCTATVIHAGRTTQVWDAEVNGDDGRRLALFRCTQMILWPRGS</sequence>
<keyword evidence="1" id="KW-0378">Hydrolase</keyword>
<dbReference type="PANTHER" id="PTHR43240">
    <property type="entry name" value="1,4-DIHYDROXY-2-NAPHTHOYL-COA THIOESTERASE 1"/>
    <property type="match status" value="1"/>
</dbReference>
<feature type="domain" description="Thioesterase" evidence="3">
    <location>
        <begin position="79"/>
        <end position="155"/>
    </location>
</feature>
<evidence type="ECO:0000259" key="3">
    <source>
        <dbReference type="Pfam" id="PF03061"/>
    </source>
</evidence>
<dbReference type="EMBL" id="JACIGE010000002">
    <property type="protein sequence ID" value="MBB4246510.1"/>
    <property type="molecule type" value="Genomic_DNA"/>
</dbReference>